<keyword evidence="3" id="KW-1185">Reference proteome</keyword>
<feature type="region of interest" description="Disordered" evidence="1">
    <location>
        <begin position="78"/>
        <end position="155"/>
    </location>
</feature>
<protein>
    <submittedName>
        <fullName evidence="2">Uncharacterized protein</fullName>
    </submittedName>
</protein>
<evidence type="ECO:0000313" key="2">
    <source>
        <dbReference type="EMBL" id="GIY70491.1"/>
    </source>
</evidence>
<dbReference type="AlphaFoldDB" id="A0AAV4VJ96"/>
<comment type="caution">
    <text evidence="2">The sequence shown here is derived from an EMBL/GenBank/DDBJ whole genome shotgun (WGS) entry which is preliminary data.</text>
</comment>
<accession>A0AAV4VJ96</accession>
<dbReference type="EMBL" id="BPLQ01013182">
    <property type="protein sequence ID" value="GIY70491.1"/>
    <property type="molecule type" value="Genomic_DNA"/>
</dbReference>
<evidence type="ECO:0000313" key="3">
    <source>
        <dbReference type="Proteomes" id="UP001054837"/>
    </source>
</evidence>
<feature type="compositionally biased region" description="Basic residues" evidence="1">
    <location>
        <begin position="105"/>
        <end position="121"/>
    </location>
</feature>
<feature type="compositionally biased region" description="Low complexity" evidence="1">
    <location>
        <begin position="139"/>
        <end position="155"/>
    </location>
</feature>
<organism evidence="2 3">
    <name type="scientific">Caerostris darwini</name>
    <dbReference type="NCBI Taxonomy" id="1538125"/>
    <lineage>
        <taxon>Eukaryota</taxon>
        <taxon>Metazoa</taxon>
        <taxon>Ecdysozoa</taxon>
        <taxon>Arthropoda</taxon>
        <taxon>Chelicerata</taxon>
        <taxon>Arachnida</taxon>
        <taxon>Araneae</taxon>
        <taxon>Araneomorphae</taxon>
        <taxon>Entelegynae</taxon>
        <taxon>Araneoidea</taxon>
        <taxon>Araneidae</taxon>
        <taxon>Caerostris</taxon>
    </lineage>
</organism>
<evidence type="ECO:0000256" key="1">
    <source>
        <dbReference type="SAM" id="MobiDB-lite"/>
    </source>
</evidence>
<gene>
    <name evidence="2" type="ORF">CDAR_492021</name>
</gene>
<sequence>MSQCIAISLCSRQADISWSVLRAALPTSFNLDLETFSEEIRHRNHNPIRQMFRSQPPFATCRQGLVAKVEFCCGHSTRHQDQCPTQGHSKNERPPYCALPGVSGHNRKRTSAPTPHLRHVPAHLDARGSRATTRAANDSFSTTPPRTSPRLPRGS</sequence>
<name>A0AAV4VJ96_9ARAC</name>
<proteinExistence type="predicted"/>
<reference evidence="2 3" key="1">
    <citation type="submission" date="2021-06" db="EMBL/GenBank/DDBJ databases">
        <title>Caerostris darwini draft genome.</title>
        <authorList>
            <person name="Kono N."/>
            <person name="Arakawa K."/>
        </authorList>
    </citation>
    <scope>NUCLEOTIDE SEQUENCE [LARGE SCALE GENOMIC DNA]</scope>
</reference>
<dbReference type="Proteomes" id="UP001054837">
    <property type="component" value="Unassembled WGS sequence"/>
</dbReference>